<dbReference type="Proteomes" id="UP000052943">
    <property type="component" value="Unassembled WGS sequence"/>
</dbReference>
<evidence type="ECO:0000313" key="1">
    <source>
        <dbReference type="EMBL" id="KUF87415.1"/>
    </source>
</evidence>
<dbReference type="EMBL" id="LNFO01002042">
    <property type="protein sequence ID" value="KUF87415.1"/>
    <property type="molecule type" value="Genomic_DNA"/>
</dbReference>
<protein>
    <submittedName>
        <fullName evidence="1">Uncharacterized protein</fullName>
    </submittedName>
</protein>
<reference evidence="1 2" key="1">
    <citation type="submission" date="2015-11" db="EMBL/GenBank/DDBJ databases">
        <title>Genomes and virulence difference between two physiological races of Phytophthora nicotianae.</title>
        <authorList>
            <person name="Liu H."/>
            <person name="Ma X."/>
            <person name="Yu H."/>
            <person name="Fang D."/>
            <person name="Li Y."/>
            <person name="Wang X."/>
            <person name="Wang W."/>
            <person name="Dong Y."/>
            <person name="Xiao B."/>
        </authorList>
    </citation>
    <scope>NUCLEOTIDE SEQUENCE [LARGE SCALE GENOMIC DNA]</scope>
    <source>
        <strain evidence="2">race 0</strain>
    </source>
</reference>
<dbReference type="AlphaFoldDB" id="A0A0W8CT22"/>
<sequence>MTNHYKPELVKFMPYKNNVSYRKDRTFTVDELLRITPEDLCRWMNEQTYGDPEPSDDMRTMHRRSTILEFTKKATSSFMPRINLTWGPVTERGNPTRSDVVNKLIKGVKNFKFSNFSSSTQYPSTLLFQMRWSKTKREERDSPEQLILGSMNPKMCALLNLAVYIEATSNMASSEYLYGNPKDGDRNVRRFLKDMVGNEAFKKPKL</sequence>
<name>A0A0W8CT22_PHYNI</name>
<proteinExistence type="predicted"/>
<accession>A0A0W8CT22</accession>
<organism evidence="1 2">
    <name type="scientific">Phytophthora nicotianae</name>
    <name type="common">Potato buckeye rot agent</name>
    <name type="synonym">Phytophthora parasitica</name>
    <dbReference type="NCBI Taxonomy" id="4792"/>
    <lineage>
        <taxon>Eukaryota</taxon>
        <taxon>Sar</taxon>
        <taxon>Stramenopiles</taxon>
        <taxon>Oomycota</taxon>
        <taxon>Peronosporomycetes</taxon>
        <taxon>Peronosporales</taxon>
        <taxon>Peronosporaceae</taxon>
        <taxon>Phytophthora</taxon>
    </lineage>
</organism>
<gene>
    <name evidence="1" type="ORF">AM587_10004610</name>
</gene>
<evidence type="ECO:0000313" key="2">
    <source>
        <dbReference type="Proteomes" id="UP000052943"/>
    </source>
</evidence>
<comment type="caution">
    <text evidence="1">The sequence shown here is derived from an EMBL/GenBank/DDBJ whole genome shotgun (WGS) entry which is preliminary data.</text>
</comment>